<keyword evidence="3" id="KW-0812">Transmembrane</keyword>
<evidence type="ECO:0000256" key="9">
    <source>
        <dbReference type="ARBA" id="ARBA00023180"/>
    </source>
</evidence>
<dbReference type="InterPro" id="IPR036179">
    <property type="entry name" value="Ig-like_dom_sf"/>
</dbReference>
<keyword evidence="4" id="KW-0732">Signal</keyword>
<dbReference type="GO" id="GO:0071222">
    <property type="term" value="P:cellular response to lipopolysaccharide"/>
    <property type="evidence" value="ECO:0007669"/>
    <property type="project" value="TreeGrafter"/>
</dbReference>
<dbReference type="GO" id="GO:0042102">
    <property type="term" value="P:positive regulation of T cell proliferation"/>
    <property type="evidence" value="ECO:0007669"/>
    <property type="project" value="TreeGrafter"/>
</dbReference>
<dbReference type="GO" id="GO:0007166">
    <property type="term" value="P:cell surface receptor signaling pathway"/>
    <property type="evidence" value="ECO:0007669"/>
    <property type="project" value="TreeGrafter"/>
</dbReference>
<dbReference type="OMA" id="HIKYANY"/>
<evidence type="ECO:0000256" key="5">
    <source>
        <dbReference type="ARBA" id="ARBA00022989"/>
    </source>
</evidence>
<dbReference type="SMART" id="SM00406">
    <property type="entry name" value="IGv"/>
    <property type="match status" value="1"/>
</dbReference>
<evidence type="ECO:0000256" key="8">
    <source>
        <dbReference type="ARBA" id="ARBA00023170"/>
    </source>
</evidence>
<evidence type="ECO:0000256" key="2">
    <source>
        <dbReference type="ARBA" id="ARBA00022475"/>
    </source>
</evidence>
<dbReference type="InterPro" id="IPR007110">
    <property type="entry name" value="Ig-like_dom"/>
</dbReference>
<keyword evidence="8" id="KW-0675">Receptor</keyword>
<name>A0A3Q0SZ15_AMPCI</name>
<keyword evidence="6" id="KW-0472">Membrane</keyword>
<dbReference type="SMART" id="SM00408">
    <property type="entry name" value="IGc2"/>
    <property type="match status" value="1"/>
</dbReference>
<dbReference type="SMART" id="SM00409">
    <property type="entry name" value="IG"/>
    <property type="match status" value="1"/>
</dbReference>
<dbReference type="GO" id="GO:0031295">
    <property type="term" value="P:T cell costimulation"/>
    <property type="evidence" value="ECO:0007669"/>
    <property type="project" value="TreeGrafter"/>
</dbReference>
<accession>A0A3Q0SZ15</accession>
<dbReference type="InterPro" id="IPR003599">
    <property type="entry name" value="Ig_sub"/>
</dbReference>
<dbReference type="AlphaFoldDB" id="A0A3Q0SZ15"/>
<reference evidence="12" key="1">
    <citation type="submission" date="2025-08" db="UniProtKB">
        <authorList>
            <consortium name="Ensembl"/>
        </authorList>
    </citation>
    <scope>IDENTIFICATION</scope>
</reference>
<organism evidence="12 13">
    <name type="scientific">Amphilophus citrinellus</name>
    <name type="common">Midas cichlid</name>
    <name type="synonym">Cichlasoma citrinellum</name>
    <dbReference type="NCBI Taxonomy" id="61819"/>
    <lineage>
        <taxon>Eukaryota</taxon>
        <taxon>Metazoa</taxon>
        <taxon>Chordata</taxon>
        <taxon>Craniata</taxon>
        <taxon>Vertebrata</taxon>
        <taxon>Euteleostomi</taxon>
        <taxon>Actinopterygii</taxon>
        <taxon>Neopterygii</taxon>
        <taxon>Teleostei</taxon>
        <taxon>Neoteleostei</taxon>
        <taxon>Acanthomorphata</taxon>
        <taxon>Ovalentaria</taxon>
        <taxon>Cichlomorphae</taxon>
        <taxon>Cichliformes</taxon>
        <taxon>Cichlidae</taxon>
        <taxon>New World cichlids</taxon>
        <taxon>Cichlasomatinae</taxon>
        <taxon>Heroini</taxon>
        <taxon>Amphilophus</taxon>
    </lineage>
</organism>
<keyword evidence="5" id="KW-1133">Transmembrane helix</keyword>
<protein>
    <recommendedName>
        <fullName evidence="11">Ig-like domain-containing protein</fullName>
    </recommendedName>
</protein>
<dbReference type="InterPro" id="IPR013106">
    <property type="entry name" value="Ig_V-set"/>
</dbReference>
<evidence type="ECO:0000313" key="13">
    <source>
        <dbReference type="Proteomes" id="UP000261340"/>
    </source>
</evidence>
<dbReference type="InterPro" id="IPR013783">
    <property type="entry name" value="Ig-like_fold"/>
</dbReference>
<keyword evidence="9" id="KW-0325">Glycoprotein</keyword>
<evidence type="ECO:0000256" key="3">
    <source>
        <dbReference type="ARBA" id="ARBA00022692"/>
    </source>
</evidence>
<evidence type="ECO:0000256" key="7">
    <source>
        <dbReference type="ARBA" id="ARBA00023157"/>
    </source>
</evidence>
<dbReference type="GO" id="GO:0006955">
    <property type="term" value="P:immune response"/>
    <property type="evidence" value="ECO:0007669"/>
    <property type="project" value="TreeGrafter"/>
</dbReference>
<dbReference type="Ensembl" id="ENSACIT00000027611.1">
    <property type="protein sequence ID" value="ENSACIP00000026903.1"/>
    <property type="gene ID" value="ENSACIG00000020841.1"/>
</dbReference>
<proteinExistence type="predicted"/>
<dbReference type="InterPro" id="IPR051713">
    <property type="entry name" value="T-cell_Activation_Regulation"/>
</dbReference>
<keyword evidence="7" id="KW-1015">Disulfide bond</keyword>
<keyword evidence="10" id="KW-0393">Immunoglobulin domain</keyword>
<comment type="subcellular location">
    <subcellularLocation>
        <location evidence="1">Cell membrane</location>
        <topology evidence="1">Single-pass type I membrane protein</topology>
    </subcellularLocation>
</comment>
<dbReference type="Proteomes" id="UP000261340">
    <property type="component" value="Unplaced"/>
</dbReference>
<dbReference type="PROSITE" id="PS50835">
    <property type="entry name" value="IG_LIKE"/>
    <property type="match status" value="1"/>
</dbReference>
<evidence type="ECO:0000256" key="6">
    <source>
        <dbReference type="ARBA" id="ARBA00023136"/>
    </source>
</evidence>
<keyword evidence="2" id="KW-1003">Cell membrane</keyword>
<evidence type="ECO:0000256" key="4">
    <source>
        <dbReference type="ARBA" id="ARBA00022729"/>
    </source>
</evidence>
<evidence type="ECO:0000256" key="10">
    <source>
        <dbReference type="ARBA" id="ARBA00023319"/>
    </source>
</evidence>
<dbReference type="PANTHER" id="PTHR25466">
    <property type="entry name" value="T-LYMPHOCYTE ACTIVATION ANTIGEN"/>
    <property type="match status" value="1"/>
</dbReference>
<dbReference type="Gene3D" id="2.60.40.10">
    <property type="entry name" value="Immunoglobulins"/>
    <property type="match status" value="1"/>
</dbReference>
<reference evidence="12" key="2">
    <citation type="submission" date="2025-09" db="UniProtKB">
        <authorList>
            <consortium name="Ensembl"/>
        </authorList>
    </citation>
    <scope>IDENTIFICATION</scope>
</reference>
<dbReference type="SUPFAM" id="SSF48726">
    <property type="entry name" value="Immunoglobulin"/>
    <property type="match status" value="1"/>
</dbReference>
<keyword evidence="13" id="KW-1185">Reference proteome</keyword>
<evidence type="ECO:0000313" key="12">
    <source>
        <dbReference type="Ensembl" id="ENSACIP00000026903.1"/>
    </source>
</evidence>
<sequence length="148" mass="17057">MMFKCNSTFNLSALLFPLSEQKIVITAESGQSITLPCRAPNYNITLLYWSRADLEPENLLVYRDGQIVPDYQHPYFKKRVDLQDGQMKDGDASVILKDVTTADEGTYQCRVFMEETRSWKLSMIDLSVHPGESVEFRHSFLDGVFFFL</sequence>
<dbReference type="PANTHER" id="PTHR25466:SF9">
    <property type="entry name" value="FIBRONECTIN TYPE-III DOMAIN-CONTAINING PROTEIN"/>
    <property type="match status" value="1"/>
</dbReference>
<dbReference type="InterPro" id="IPR003598">
    <property type="entry name" value="Ig_sub2"/>
</dbReference>
<evidence type="ECO:0000259" key="11">
    <source>
        <dbReference type="PROSITE" id="PS50835"/>
    </source>
</evidence>
<evidence type="ECO:0000256" key="1">
    <source>
        <dbReference type="ARBA" id="ARBA00004251"/>
    </source>
</evidence>
<dbReference type="GO" id="GO:0009897">
    <property type="term" value="C:external side of plasma membrane"/>
    <property type="evidence" value="ECO:0007669"/>
    <property type="project" value="TreeGrafter"/>
</dbReference>
<dbReference type="GeneTree" id="ENSGT01150000287194"/>
<dbReference type="GO" id="GO:0042130">
    <property type="term" value="P:negative regulation of T cell proliferation"/>
    <property type="evidence" value="ECO:0007669"/>
    <property type="project" value="TreeGrafter"/>
</dbReference>
<feature type="domain" description="Ig-like" evidence="11">
    <location>
        <begin position="17"/>
        <end position="122"/>
    </location>
</feature>
<dbReference type="Pfam" id="PF07686">
    <property type="entry name" value="V-set"/>
    <property type="match status" value="1"/>
</dbReference>